<keyword evidence="2" id="KW-1185">Reference proteome</keyword>
<proteinExistence type="predicted"/>
<reference evidence="2" key="1">
    <citation type="submission" date="2008-03" db="EMBL/GenBank/DDBJ databases">
        <title>Annotation of Ixodes scapularis.</title>
        <authorList>
            <consortium name="Ixodes scapularis Genome Project Consortium"/>
            <person name="Caler E."/>
            <person name="Hannick L.I."/>
            <person name="Bidwell S."/>
            <person name="Joardar V."/>
            <person name="Thiagarajan M."/>
            <person name="Amedeo P."/>
            <person name="Galinsky K.J."/>
            <person name="Schobel S."/>
            <person name="Inman J."/>
            <person name="Hostetler J."/>
            <person name="Miller J."/>
            <person name="Hammond M."/>
            <person name="Megy K."/>
            <person name="Lawson D."/>
            <person name="Kodira C."/>
            <person name="Sutton G."/>
            <person name="Meyer J."/>
            <person name="Hill C.A."/>
            <person name="Birren B."/>
            <person name="Nene V."/>
            <person name="Collins F."/>
            <person name="Alarcon-Chaidez F."/>
            <person name="Wikel S."/>
            <person name="Strausberg R."/>
        </authorList>
    </citation>
    <scope>NUCLEOTIDE SEQUENCE [LARGE SCALE GENOMIC DNA]</scope>
    <source>
        <strain evidence="2">Wikel</strain>
    </source>
</reference>
<dbReference type="PaxDb" id="6945-B7P6G7"/>
<dbReference type="VEuPathDB" id="VectorBase:ISCW000290"/>
<dbReference type="EnsemblMetazoa" id="ISCW000290-RA">
    <property type="protein sequence ID" value="ISCW000290-PA"/>
    <property type="gene ID" value="ISCW000290"/>
</dbReference>
<dbReference type="VEuPathDB" id="VectorBase:ISCI000290"/>
<organism evidence="1 2">
    <name type="scientific">Ixodes scapularis</name>
    <name type="common">Black-legged tick</name>
    <name type="synonym">Deer tick</name>
    <dbReference type="NCBI Taxonomy" id="6945"/>
    <lineage>
        <taxon>Eukaryota</taxon>
        <taxon>Metazoa</taxon>
        <taxon>Ecdysozoa</taxon>
        <taxon>Arthropoda</taxon>
        <taxon>Chelicerata</taxon>
        <taxon>Arachnida</taxon>
        <taxon>Acari</taxon>
        <taxon>Parasitiformes</taxon>
        <taxon>Ixodida</taxon>
        <taxon>Ixodoidea</taxon>
        <taxon>Ixodidae</taxon>
        <taxon>Ixodinae</taxon>
        <taxon>Ixodes</taxon>
    </lineage>
</organism>
<dbReference type="EMBL" id="ABJB010763745">
    <property type="status" value="NOT_ANNOTATED_CDS"/>
    <property type="molecule type" value="Genomic_DNA"/>
</dbReference>
<evidence type="ECO:0000313" key="2">
    <source>
        <dbReference type="Proteomes" id="UP000001555"/>
    </source>
</evidence>
<dbReference type="Proteomes" id="UP000001555">
    <property type="component" value="Unassembled WGS sequence"/>
</dbReference>
<protein>
    <recommendedName>
        <fullName evidence="3">Secreted protein</fullName>
    </recommendedName>
</protein>
<accession>A0A1S4KIY1</accession>
<evidence type="ECO:0000313" key="1">
    <source>
        <dbReference type="EnsemblMetazoa" id="ISCW000290-PA"/>
    </source>
</evidence>
<sequence length="158" mass="16954">MFCWTSLPTASRALCNSSLFQSSCLCASLELLSSSSSWPHRTSMLSSFPFVAPSSSFNCEAICSASCNFSVEACNCSSSSLPSVASSSFSLCRTSPFRARSSDVFFSAWNSSPIFSSFSFSTFSWDLEASTHSLKSLFSRCRDSSSRSSASNLENAAS</sequence>
<reference evidence="1" key="2">
    <citation type="submission" date="2020-05" db="UniProtKB">
        <authorList>
            <consortium name="EnsemblMetazoa"/>
        </authorList>
    </citation>
    <scope>IDENTIFICATION</scope>
    <source>
        <strain evidence="1">wikel</strain>
    </source>
</reference>
<name>A0A1S4KIY1_IXOSC</name>
<evidence type="ECO:0008006" key="3">
    <source>
        <dbReference type="Google" id="ProtNLM"/>
    </source>
</evidence>
<dbReference type="HOGENOM" id="CLU_1673609_0_0_1"/>